<evidence type="ECO:0000259" key="3">
    <source>
        <dbReference type="Pfam" id="PF13406"/>
    </source>
</evidence>
<dbReference type="OrthoDB" id="9808544at2"/>
<dbReference type="NCBIfam" id="TIGR02283">
    <property type="entry name" value="MltB_2"/>
    <property type="match status" value="1"/>
</dbReference>
<dbReference type="EC" id="4.2.2.-" evidence="4"/>
<organism evidence="4 5">
    <name type="scientific">Palleronia marisminoris</name>
    <dbReference type="NCBI Taxonomy" id="315423"/>
    <lineage>
        <taxon>Bacteria</taxon>
        <taxon>Pseudomonadati</taxon>
        <taxon>Pseudomonadota</taxon>
        <taxon>Alphaproteobacteria</taxon>
        <taxon>Rhodobacterales</taxon>
        <taxon>Roseobacteraceae</taxon>
        <taxon>Palleronia</taxon>
    </lineage>
</organism>
<evidence type="ECO:0000259" key="2">
    <source>
        <dbReference type="Pfam" id="PF01471"/>
    </source>
</evidence>
<dbReference type="Gene3D" id="1.10.8.350">
    <property type="entry name" value="Bacterial muramidase"/>
    <property type="match status" value="1"/>
</dbReference>
<dbReference type="GO" id="GO:0009253">
    <property type="term" value="P:peptidoglycan catabolic process"/>
    <property type="evidence" value="ECO:0007669"/>
    <property type="project" value="TreeGrafter"/>
</dbReference>
<dbReference type="RefSeq" id="WP_085853776.1">
    <property type="nucleotide sequence ID" value="NZ_FOPF01000004.1"/>
</dbReference>
<feature type="domain" description="Transglycosylase SLT" evidence="3">
    <location>
        <begin position="75"/>
        <end position="366"/>
    </location>
</feature>
<dbReference type="InterPro" id="IPR036365">
    <property type="entry name" value="PGBD-like_sf"/>
</dbReference>
<keyword evidence="4" id="KW-0456">Lyase</keyword>
<dbReference type="SUPFAM" id="SSF47090">
    <property type="entry name" value="PGBD-like"/>
    <property type="match status" value="1"/>
</dbReference>
<dbReference type="InterPro" id="IPR011970">
    <property type="entry name" value="MltB_2"/>
</dbReference>
<feature type="chain" id="PRO_5010989474" evidence="1">
    <location>
        <begin position="19"/>
        <end position="445"/>
    </location>
</feature>
<sequence>MPRIACLFALALAWPAAAQEVSPRPELRGDADAPLAETVTSSKTEAAPSLLPIVTLAPRARPENLPTVSPRQDAFETWLSRFRGRALVQGVDRATVDAALDGLTYDTEVIARDRNQSEFTSTLWDYLDVAVSDTRVVNGRNVLTDFGRVLEAVESQYGVDKEVVAAIWGLESNFGTHRGGTDVVEALATLAFDGRRGAFFEAQLVAALKILESGDTGGAPLTGSWAGAMGHTQFIPTTYLVHAVDFNGDGRRDIWGRSPADALASTAAYLARHGWVLDQPWGVEVALPEGFDYRLAKRDEERLPSEWAELGVTAVDGTAVPDHAEASIMVPAGAGGPAFMTFPNFDVIERYNAADAYVVAVGHLSDRIAGDGPLVAEWPREDRALNSGEREELQRRLTSAGFDTEGIDGRIGPLTVAAVRAYQRASGMVPDGFASLRVLQALRDG</sequence>
<dbReference type="AlphaFoldDB" id="A0A1Y5SJ32"/>
<evidence type="ECO:0000313" key="5">
    <source>
        <dbReference type="Proteomes" id="UP000193870"/>
    </source>
</evidence>
<evidence type="ECO:0000256" key="1">
    <source>
        <dbReference type="SAM" id="SignalP"/>
    </source>
</evidence>
<gene>
    <name evidence="4" type="primary">mltB_2</name>
    <name evidence="4" type="ORF">PAM7066_01779</name>
</gene>
<dbReference type="CDD" id="cd13399">
    <property type="entry name" value="Slt35-like"/>
    <property type="match status" value="1"/>
</dbReference>
<feature type="domain" description="Peptidoglycan binding-like" evidence="2">
    <location>
        <begin position="388"/>
        <end position="442"/>
    </location>
</feature>
<accession>A0A1Y5SJ32</accession>
<dbReference type="Proteomes" id="UP000193870">
    <property type="component" value="Unassembled WGS sequence"/>
</dbReference>
<dbReference type="InterPro" id="IPR043426">
    <property type="entry name" value="MltB-like"/>
</dbReference>
<reference evidence="4 5" key="1">
    <citation type="submission" date="2017-03" db="EMBL/GenBank/DDBJ databases">
        <authorList>
            <person name="Afonso C.L."/>
            <person name="Miller P.J."/>
            <person name="Scott M.A."/>
            <person name="Spackman E."/>
            <person name="Goraichik I."/>
            <person name="Dimitrov K.M."/>
            <person name="Suarez D.L."/>
            <person name="Swayne D.E."/>
        </authorList>
    </citation>
    <scope>NUCLEOTIDE SEQUENCE [LARGE SCALE GENOMIC DNA]</scope>
    <source>
        <strain evidence="4 5">CECT 7066</strain>
    </source>
</reference>
<dbReference type="PANTHER" id="PTHR30163:SF8">
    <property type="entry name" value="LYTIC MUREIN TRANSGLYCOSYLASE"/>
    <property type="match status" value="1"/>
</dbReference>
<dbReference type="STRING" id="315423.SAMN04488020_104156"/>
<dbReference type="Pfam" id="PF13406">
    <property type="entry name" value="SLT_2"/>
    <property type="match status" value="1"/>
</dbReference>
<dbReference type="InterPro" id="IPR036366">
    <property type="entry name" value="PGBDSf"/>
</dbReference>
<dbReference type="SUPFAM" id="SSF53955">
    <property type="entry name" value="Lysozyme-like"/>
    <property type="match status" value="1"/>
</dbReference>
<dbReference type="EMBL" id="FWFV01000004">
    <property type="protein sequence ID" value="SLN41842.1"/>
    <property type="molecule type" value="Genomic_DNA"/>
</dbReference>
<dbReference type="Gene3D" id="1.10.530.10">
    <property type="match status" value="1"/>
</dbReference>
<dbReference type="InterPro" id="IPR031304">
    <property type="entry name" value="SLT_2"/>
</dbReference>
<feature type="signal peptide" evidence="1">
    <location>
        <begin position="1"/>
        <end position="18"/>
    </location>
</feature>
<proteinExistence type="predicted"/>
<dbReference type="InterPro" id="IPR023346">
    <property type="entry name" value="Lysozyme-like_dom_sf"/>
</dbReference>
<dbReference type="Pfam" id="PF01471">
    <property type="entry name" value="PG_binding_1"/>
    <property type="match status" value="1"/>
</dbReference>
<keyword evidence="1" id="KW-0732">Signal</keyword>
<keyword evidence="5" id="KW-1185">Reference proteome</keyword>
<name>A0A1Y5SJ32_9RHOB</name>
<dbReference type="InterPro" id="IPR002477">
    <property type="entry name" value="Peptidoglycan-bd-like"/>
</dbReference>
<protein>
    <submittedName>
        <fullName evidence="4">Membrane-bound lytic murein transglycosylase B</fullName>
        <ecNumber evidence="4">4.2.2.-</ecNumber>
    </submittedName>
</protein>
<evidence type="ECO:0000313" key="4">
    <source>
        <dbReference type="EMBL" id="SLN41842.1"/>
    </source>
</evidence>
<dbReference type="Gene3D" id="1.10.101.10">
    <property type="entry name" value="PGBD-like superfamily/PGBD"/>
    <property type="match status" value="1"/>
</dbReference>
<dbReference type="PANTHER" id="PTHR30163">
    <property type="entry name" value="MEMBRANE-BOUND LYTIC MUREIN TRANSGLYCOSYLASE B"/>
    <property type="match status" value="1"/>
</dbReference>
<dbReference type="GO" id="GO:0008933">
    <property type="term" value="F:peptidoglycan lytic transglycosylase activity"/>
    <property type="evidence" value="ECO:0007669"/>
    <property type="project" value="TreeGrafter"/>
</dbReference>